<accession>G4RAY2</accession>
<organism evidence="1 2">
    <name type="scientific">Pelagibacterium halotolerans (strain DSM 22347 / JCM 15775 / CGMCC 1.7692 / B2)</name>
    <dbReference type="NCBI Taxonomy" id="1082931"/>
    <lineage>
        <taxon>Bacteria</taxon>
        <taxon>Pseudomonadati</taxon>
        <taxon>Pseudomonadota</taxon>
        <taxon>Alphaproteobacteria</taxon>
        <taxon>Hyphomicrobiales</taxon>
        <taxon>Devosiaceae</taxon>
        <taxon>Pelagibacterium</taxon>
    </lineage>
</organism>
<dbReference type="KEGG" id="phl:KKY_3636"/>
<dbReference type="Pfam" id="PF12686">
    <property type="entry name" value="DUF3800"/>
    <property type="match status" value="1"/>
</dbReference>
<dbReference type="Proteomes" id="UP000008850">
    <property type="component" value="Chromosome"/>
</dbReference>
<protein>
    <recommendedName>
        <fullName evidence="3">DUF3800 domain-containing protein</fullName>
    </recommendedName>
</protein>
<evidence type="ECO:0000313" key="1">
    <source>
        <dbReference type="EMBL" id="AEQ53618.1"/>
    </source>
</evidence>
<dbReference type="RefSeq" id="WP_014132762.1">
    <property type="nucleotide sequence ID" value="NC_016078.1"/>
</dbReference>
<reference evidence="1 2" key="1">
    <citation type="journal article" date="2012" name="J. Bacteriol.">
        <title>Complete genome sequence of Pelagibacterium halotolerans B2T.</title>
        <authorList>
            <person name="Huo Y.Y."/>
            <person name="Cheng H."/>
            <person name="Han X.F."/>
            <person name="Jiang X.W."/>
            <person name="Sun C."/>
            <person name="Zhang X.Q."/>
            <person name="Zhu X.F."/>
            <person name="Liu Y.F."/>
            <person name="Li P.F."/>
            <person name="Ni P.X."/>
            <person name="Wu M."/>
        </authorList>
    </citation>
    <scope>NUCLEOTIDE SEQUENCE [LARGE SCALE GENOMIC DNA]</scope>
    <source>
        <strain evidence="2">DSM 22347 / JCM 15775 / CGMCC 1.7692 / B2</strain>
    </source>
</reference>
<proteinExistence type="predicted"/>
<name>G4RAY2_PELHB</name>
<evidence type="ECO:0000313" key="2">
    <source>
        <dbReference type="Proteomes" id="UP000008850"/>
    </source>
</evidence>
<dbReference type="eggNOG" id="ENOG502Z9UU">
    <property type="taxonomic scope" value="Bacteria"/>
</dbReference>
<gene>
    <name evidence="1" type="ordered locus">KKY_3636</name>
</gene>
<dbReference type="PATRIC" id="fig|1082931.4.peg.3585"/>
<dbReference type="EMBL" id="CP003075">
    <property type="protein sequence ID" value="AEQ53618.1"/>
    <property type="molecule type" value="Genomic_DNA"/>
</dbReference>
<dbReference type="HOGENOM" id="CLU_059526_0_0_5"/>
<dbReference type="InterPro" id="IPR024524">
    <property type="entry name" value="DUF3800"/>
</dbReference>
<evidence type="ECO:0008006" key="3">
    <source>
        <dbReference type="Google" id="ProtNLM"/>
    </source>
</evidence>
<keyword evidence="2" id="KW-1185">Reference proteome</keyword>
<sequence>MPAQLLANHEPVASYRYMECYRIDESGYTGFDLLNADQPFQGAAAIAISDDNAARLIGEHFPKLQASELKYRALSRRPGNRPRLLGLLRDLLADHKSVTYICDKRFLLILMFCDYAVEPWYYERGHDFYKDGQNYAMASLLALTGRTLLGDPQFDEMLAAFQHAVKEKDASALHALVDATRATAWHQFPEALGPLAQYAAPECLSAVANPGVDTDAALIVLQSLISRMEAMCDTPYRVEHDRSKNLATYNSLLHRLIAHEDEIELKQTKIASFKFPLKLTEVRQVDSKASPAVQVADVMIGAAIEAAMVMTGHRKNGIEPDSLISLYEDNQFIHLTPSIDFEEQKEFRRGTQASEVIDYFAANFVDPARGRR</sequence>
<dbReference type="AlphaFoldDB" id="G4RAY2"/>